<reference evidence="2 3" key="1">
    <citation type="journal article" date="2016" name="Mol. Biol. Evol.">
        <title>Comparative Genomics of Early-Diverging Mushroom-Forming Fungi Provides Insights into the Origins of Lignocellulose Decay Capabilities.</title>
        <authorList>
            <person name="Nagy L.G."/>
            <person name="Riley R."/>
            <person name="Tritt A."/>
            <person name="Adam C."/>
            <person name="Daum C."/>
            <person name="Floudas D."/>
            <person name="Sun H."/>
            <person name="Yadav J.S."/>
            <person name="Pangilinan J."/>
            <person name="Larsson K.H."/>
            <person name="Matsuura K."/>
            <person name="Barry K."/>
            <person name="Labutti K."/>
            <person name="Kuo R."/>
            <person name="Ohm R.A."/>
            <person name="Bhattacharya S.S."/>
            <person name="Shirouzu T."/>
            <person name="Yoshinaga Y."/>
            <person name="Martin F.M."/>
            <person name="Grigoriev I.V."/>
            <person name="Hibbett D.S."/>
        </authorList>
    </citation>
    <scope>NUCLEOTIDE SEQUENCE [LARGE SCALE GENOMIC DNA]</scope>
    <source>
        <strain evidence="2 3">L-15889</strain>
    </source>
</reference>
<feature type="region of interest" description="Disordered" evidence="1">
    <location>
        <begin position="1"/>
        <end position="88"/>
    </location>
</feature>
<name>A0A165T562_9APHY</name>
<feature type="region of interest" description="Disordered" evidence="1">
    <location>
        <begin position="358"/>
        <end position="385"/>
    </location>
</feature>
<organism evidence="2 3">
    <name type="scientific">Daedalea quercina L-15889</name>
    <dbReference type="NCBI Taxonomy" id="1314783"/>
    <lineage>
        <taxon>Eukaryota</taxon>
        <taxon>Fungi</taxon>
        <taxon>Dikarya</taxon>
        <taxon>Basidiomycota</taxon>
        <taxon>Agaricomycotina</taxon>
        <taxon>Agaricomycetes</taxon>
        <taxon>Polyporales</taxon>
        <taxon>Fomitopsis</taxon>
    </lineage>
</organism>
<dbReference type="OrthoDB" id="3270558at2759"/>
<dbReference type="Proteomes" id="UP000076727">
    <property type="component" value="Unassembled WGS sequence"/>
</dbReference>
<accession>A0A165T562</accession>
<protein>
    <submittedName>
        <fullName evidence="2">Uncharacterized protein</fullName>
    </submittedName>
</protein>
<feature type="compositionally biased region" description="Basic and acidic residues" evidence="1">
    <location>
        <begin position="365"/>
        <end position="378"/>
    </location>
</feature>
<evidence type="ECO:0000313" key="3">
    <source>
        <dbReference type="Proteomes" id="UP000076727"/>
    </source>
</evidence>
<feature type="region of interest" description="Disordered" evidence="1">
    <location>
        <begin position="569"/>
        <end position="613"/>
    </location>
</feature>
<dbReference type="EMBL" id="KV429039">
    <property type="protein sequence ID" value="KZT72946.1"/>
    <property type="molecule type" value="Genomic_DNA"/>
</dbReference>
<evidence type="ECO:0000313" key="2">
    <source>
        <dbReference type="EMBL" id="KZT72946.1"/>
    </source>
</evidence>
<feature type="region of interest" description="Disordered" evidence="1">
    <location>
        <begin position="197"/>
        <end position="225"/>
    </location>
</feature>
<feature type="compositionally biased region" description="Low complexity" evidence="1">
    <location>
        <begin position="578"/>
        <end position="603"/>
    </location>
</feature>
<evidence type="ECO:0000256" key="1">
    <source>
        <dbReference type="SAM" id="MobiDB-lite"/>
    </source>
</evidence>
<feature type="compositionally biased region" description="Pro residues" evidence="1">
    <location>
        <begin position="48"/>
        <end position="57"/>
    </location>
</feature>
<proteinExistence type="predicted"/>
<dbReference type="AlphaFoldDB" id="A0A165T562"/>
<gene>
    <name evidence="2" type="ORF">DAEQUDRAFT_722574</name>
</gene>
<feature type="region of interest" description="Disordered" evidence="1">
    <location>
        <begin position="480"/>
        <end position="526"/>
    </location>
</feature>
<sequence>MATPAHPVASSSRLPPIPSSALYPLSDPAGPPPSRTNSSSTVASLSPEPTPLGPLTPPDLSDPHYKPYHSPPATLDYFDRPPSPPRSLKDQMQVAYALDDMHLAKVLYLKLQGVEVTGDDDPRIAAVKDEDFSSSFVPCGKLELDENVARRCREEEKRERERRRRAQREARLRACERIWEGNAAWLREENAKVARRKEEEVMQRRRLSQEAREREREREREARERELETLRHTRQVRFSALTQRPLLDYSTLSHERCSTRSSLSRSPEEHSLQSSFMPYSIPRHSPPTHRSISPPDQNSLTLQRLQHEFAQSLSHTVRFAEVVASMRGPLFPTDGSPALRLQAKMSRSQRELFDSLFDSDDGEDERVPAKGKAREGMRSKRASVQAEATGRGCVACSLGTRASSSMPSSGSAISSSASTITRSNSWFSFGSRSSASTALTTPSSSLLSFKSSSQSLSPILSSSVLHTEPESIRHSCQHRPLVPVPTAEGPLCPPANTSASPQKDVDDPLPGRGRPRIRGSGRLSTIPEVQSLEDGLVKRVGRSVSTLMDMAAQFQRAYVKATLFSVGTDFSRSRSDSRGSSGSRSPSRSPWRTRRASASAPRPSGRRPGKLRPEGYRALALDVAFLLSATLDDELSGTPHPTRTLIPLALRLPGAEAGLPCHGRVFPAPMQPPRSPFRVAQPQPGAPSLPRLRPVANPVLLRLQALQNICAVRALTWEGRPQEGRMCAGKEKLVGIAWEGIGRSSLGWEVTAVVY</sequence>
<keyword evidence="3" id="KW-1185">Reference proteome</keyword>